<evidence type="ECO:0000313" key="2">
    <source>
        <dbReference type="EMBL" id="KAK7533629.1"/>
    </source>
</evidence>
<organism evidence="2 3">
    <name type="scientific">Phyllosticta citricarpa</name>
    <dbReference type="NCBI Taxonomy" id="55181"/>
    <lineage>
        <taxon>Eukaryota</taxon>
        <taxon>Fungi</taxon>
        <taxon>Dikarya</taxon>
        <taxon>Ascomycota</taxon>
        <taxon>Pezizomycotina</taxon>
        <taxon>Dothideomycetes</taxon>
        <taxon>Dothideomycetes incertae sedis</taxon>
        <taxon>Botryosphaeriales</taxon>
        <taxon>Phyllostictaceae</taxon>
        <taxon>Phyllosticta</taxon>
    </lineage>
</organism>
<protein>
    <submittedName>
        <fullName evidence="2">Uncharacterized protein</fullName>
    </submittedName>
</protein>
<dbReference type="EMBL" id="JBBPDW010000045">
    <property type="protein sequence ID" value="KAK7533629.1"/>
    <property type="molecule type" value="Genomic_DNA"/>
</dbReference>
<feature type="region of interest" description="Disordered" evidence="1">
    <location>
        <begin position="131"/>
        <end position="150"/>
    </location>
</feature>
<reference evidence="2 3" key="1">
    <citation type="submission" date="2024-04" db="EMBL/GenBank/DDBJ databases">
        <title>Phyllosticta paracitricarpa is synonymous to the EU quarantine fungus P. citricarpa based on phylogenomic analyses.</title>
        <authorList>
            <consortium name="Lawrence Berkeley National Laboratory"/>
            <person name="Van Ingen-Buijs V.A."/>
            <person name="Van Westerhoven A.C."/>
            <person name="Haridas S."/>
            <person name="Skiadas P."/>
            <person name="Martin F."/>
            <person name="Groenewald J.Z."/>
            <person name="Crous P.W."/>
            <person name="Seidl M.F."/>
        </authorList>
    </citation>
    <scope>NUCLEOTIDE SEQUENCE [LARGE SCALE GENOMIC DNA]</scope>
    <source>
        <strain evidence="2 3">CBS 122670</strain>
    </source>
</reference>
<name>A0ABR1LG06_9PEZI</name>
<sequence length="150" mass="16549">SLSFFVSSSSSYSLVSLFFASRPSVRPSFRSLSIPSRDGAAATTPVGTCRPLPPPRRRMQPALWFRLTNFNQRQLFPISNVVIFAQVLAVIWLSILGPRLPPCCPNPLTAGLRAWSSIVSYRVVSCRVVSSPSPSPQTNPQHSFQMTKLD</sequence>
<comment type="caution">
    <text evidence="2">The sequence shown here is derived from an EMBL/GenBank/DDBJ whole genome shotgun (WGS) entry which is preliminary data.</text>
</comment>
<evidence type="ECO:0000313" key="3">
    <source>
        <dbReference type="Proteomes" id="UP001365128"/>
    </source>
</evidence>
<feature type="non-terminal residue" evidence="2">
    <location>
        <position position="1"/>
    </location>
</feature>
<proteinExistence type="predicted"/>
<accession>A0ABR1LG06</accession>
<dbReference type="Proteomes" id="UP001365128">
    <property type="component" value="Unassembled WGS sequence"/>
</dbReference>
<keyword evidence="3" id="KW-1185">Reference proteome</keyword>
<gene>
    <name evidence="2" type="ORF">IWX46DRAFT_323689</name>
</gene>
<feature type="compositionally biased region" description="Polar residues" evidence="1">
    <location>
        <begin position="138"/>
        <end position="150"/>
    </location>
</feature>
<evidence type="ECO:0000256" key="1">
    <source>
        <dbReference type="SAM" id="MobiDB-lite"/>
    </source>
</evidence>